<dbReference type="CDD" id="cd00093">
    <property type="entry name" value="HTH_XRE"/>
    <property type="match status" value="1"/>
</dbReference>
<evidence type="ECO:0000313" key="2">
    <source>
        <dbReference type="EMBL" id="MCU6706081.1"/>
    </source>
</evidence>
<dbReference type="SUPFAM" id="SSF47413">
    <property type="entry name" value="lambda repressor-like DNA-binding domains"/>
    <property type="match status" value="1"/>
</dbReference>
<protein>
    <submittedName>
        <fullName evidence="2">Helix-turn-helix domain-containing protein</fullName>
    </submittedName>
</protein>
<dbReference type="InterPro" id="IPR001387">
    <property type="entry name" value="Cro/C1-type_HTH"/>
</dbReference>
<feature type="domain" description="HTH cro/C1-type" evidence="1">
    <location>
        <begin position="7"/>
        <end position="64"/>
    </location>
</feature>
<evidence type="ECO:0000259" key="1">
    <source>
        <dbReference type="PROSITE" id="PS50943"/>
    </source>
</evidence>
<organism evidence="2 3">
    <name type="scientific">Hominimerdicola aceti</name>
    <dbReference type="NCBI Taxonomy" id="2981726"/>
    <lineage>
        <taxon>Bacteria</taxon>
        <taxon>Bacillati</taxon>
        <taxon>Bacillota</taxon>
        <taxon>Clostridia</taxon>
        <taxon>Eubacteriales</taxon>
        <taxon>Oscillospiraceae</taxon>
        <taxon>Hominimerdicola</taxon>
    </lineage>
</organism>
<keyword evidence="3" id="KW-1185">Reference proteome</keyword>
<dbReference type="Proteomes" id="UP001208131">
    <property type="component" value="Unassembled WGS sequence"/>
</dbReference>
<gene>
    <name evidence="2" type="ORF">OCV57_09100</name>
</gene>
<dbReference type="GO" id="GO:0003677">
    <property type="term" value="F:DNA binding"/>
    <property type="evidence" value="ECO:0007669"/>
    <property type="project" value="InterPro"/>
</dbReference>
<reference evidence="2 3" key="1">
    <citation type="journal article" date="2021" name="ISME Commun">
        <title>Automated analysis of genomic sequences facilitates high-throughput and comprehensive description of bacteria.</title>
        <authorList>
            <person name="Hitch T.C.A."/>
        </authorList>
    </citation>
    <scope>NUCLEOTIDE SEQUENCE [LARGE SCALE GENOMIC DNA]</scope>
    <source>
        <strain evidence="2 3">Sanger_31</strain>
    </source>
</reference>
<dbReference type="RefSeq" id="WP_267301261.1">
    <property type="nucleotide sequence ID" value="NZ_JAOQJZ010000008.1"/>
</dbReference>
<dbReference type="EMBL" id="JAOQJZ010000008">
    <property type="protein sequence ID" value="MCU6706081.1"/>
    <property type="molecule type" value="Genomic_DNA"/>
</dbReference>
<sequence>MLRREYLIRLRTDMHFTRENIAKELGVKDRYLKNIEDGRSLSTEAITRHFIVLSKLFGISITDLVAMEALYQVANIELIDTMSNETTESSIDNVD</sequence>
<comment type="caution">
    <text evidence="2">The sequence shown here is derived from an EMBL/GenBank/DDBJ whole genome shotgun (WGS) entry which is preliminary data.</text>
</comment>
<evidence type="ECO:0000313" key="3">
    <source>
        <dbReference type="Proteomes" id="UP001208131"/>
    </source>
</evidence>
<dbReference type="PROSITE" id="PS50943">
    <property type="entry name" value="HTH_CROC1"/>
    <property type="match status" value="1"/>
</dbReference>
<dbReference type="AlphaFoldDB" id="A0AAE3LMU0"/>
<proteinExistence type="predicted"/>
<accession>A0AAE3LMU0</accession>
<dbReference type="InterPro" id="IPR010982">
    <property type="entry name" value="Lambda_DNA-bd_dom_sf"/>
</dbReference>
<name>A0AAE3LMU0_9FIRM</name>
<dbReference type="Gene3D" id="1.10.260.40">
    <property type="entry name" value="lambda repressor-like DNA-binding domains"/>
    <property type="match status" value="1"/>
</dbReference>